<dbReference type="PANTHER" id="PTHR32308">
    <property type="entry name" value="LYASE BETA SUBUNIT, PUTATIVE (AFU_ORTHOLOGUE AFUA_4G13030)-RELATED"/>
    <property type="match status" value="1"/>
</dbReference>
<feature type="binding site" evidence="5">
    <location>
        <position position="133"/>
    </location>
    <ligand>
        <name>Mg(2+)</name>
        <dbReference type="ChEBI" id="CHEBI:18420"/>
    </ligand>
</feature>
<keyword evidence="9" id="KW-1185">Reference proteome</keyword>
<evidence type="ECO:0000256" key="2">
    <source>
        <dbReference type="ARBA" id="ARBA00022723"/>
    </source>
</evidence>
<dbReference type="GO" id="GO:0006107">
    <property type="term" value="P:oxaloacetate metabolic process"/>
    <property type="evidence" value="ECO:0007669"/>
    <property type="project" value="TreeGrafter"/>
</dbReference>
<dbReference type="AlphaFoldDB" id="A0A023X6B2"/>
<dbReference type="InterPro" id="IPR040442">
    <property type="entry name" value="Pyrv_kinase-like_dom_sf"/>
</dbReference>
<dbReference type="EMBL" id="CP007514">
    <property type="protein sequence ID" value="AHY47535.1"/>
    <property type="molecule type" value="Genomic_DNA"/>
</dbReference>
<dbReference type="GO" id="GO:0000287">
    <property type="term" value="F:magnesium ion binding"/>
    <property type="evidence" value="ECO:0007669"/>
    <property type="project" value="TreeGrafter"/>
</dbReference>
<evidence type="ECO:0000313" key="9">
    <source>
        <dbReference type="Proteomes" id="UP000025229"/>
    </source>
</evidence>
<dbReference type="GO" id="GO:0016829">
    <property type="term" value="F:lyase activity"/>
    <property type="evidence" value="ECO:0007669"/>
    <property type="project" value="UniProtKB-KW"/>
</dbReference>
<dbReference type="Proteomes" id="UP000025229">
    <property type="component" value="Chromosome"/>
</dbReference>
<comment type="cofactor">
    <cofactor evidence="1">
        <name>Mg(2+)</name>
        <dbReference type="ChEBI" id="CHEBI:18420"/>
    </cofactor>
</comment>
<evidence type="ECO:0000256" key="1">
    <source>
        <dbReference type="ARBA" id="ARBA00001946"/>
    </source>
</evidence>
<evidence type="ECO:0000256" key="5">
    <source>
        <dbReference type="PIRSR" id="PIRSR015582-2"/>
    </source>
</evidence>
<reference evidence="8" key="2">
    <citation type="submission" date="2023-11" db="EMBL/GenBank/DDBJ databases">
        <title>MicrobeMod: A computational toolkit for identifying prokaryotic methylation and restriction-modification with nanopore sequencing.</title>
        <authorList>
            <person name="Crits-Christoph A."/>
            <person name="Kang S.C."/>
            <person name="Lee H."/>
            <person name="Ostrov N."/>
        </authorList>
    </citation>
    <scope>NUCLEOTIDE SEQUENCE</scope>
    <source>
        <strain evidence="8">ATCC 51242</strain>
    </source>
</reference>
<dbReference type="SUPFAM" id="SSF51621">
    <property type="entry name" value="Phosphoenolpyruvate/pyruvate domain"/>
    <property type="match status" value="1"/>
</dbReference>
<reference evidence="7 9" key="1">
    <citation type="submission" date="2014-03" db="EMBL/GenBank/DDBJ databases">
        <title>Complete genome sequence of the Radio-Resistant Rubrobacter radiotolerans RSPS-4.</title>
        <authorList>
            <person name="Egas C.C."/>
            <person name="Barroso C.C."/>
            <person name="Froufe H.J.C."/>
            <person name="Pacheco J.J."/>
            <person name="Albuquerque L.L."/>
            <person name="da Costa M.M.S."/>
        </authorList>
    </citation>
    <scope>NUCLEOTIDE SEQUENCE [LARGE SCALE GENOMIC DNA]</scope>
    <source>
        <strain evidence="7 9">RSPS-4</strain>
    </source>
</reference>
<dbReference type="PANTHER" id="PTHR32308:SF10">
    <property type="entry name" value="CITRATE LYASE SUBUNIT BETA"/>
    <property type="match status" value="1"/>
</dbReference>
<dbReference type="HOGENOM" id="CLU_044864_0_1_11"/>
<dbReference type="Pfam" id="PF03328">
    <property type="entry name" value="HpcH_HpaI"/>
    <property type="match status" value="1"/>
</dbReference>
<dbReference type="Gene3D" id="3.20.20.60">
    <property type="entry name" value="Phosphoenolpyruvate-binding domains"/>
    <property type="match status" value="1"/>
</dbReference>
<dbReference type="InterPro" id="IPR005000">
    <property type="entry name" value="Aldolase/citrate-lyase_domain"/>
</dbReference>
<dbReference type="STRING" id="42256.RradSPS_2252"/>
<feature type="binding site" evidence="4">
    <location>
        <position position="133"/>
    </location>
    <ligand>
        <name>substrate</name>
    </ligand>
</feature>
<evidence type="ECO:0000256" key="4">
    <source>
        <dbReference type="PIRSR" id="PIRSR015582-1"/>
    </source>
</evidence>
<dbReference type="InterPro" id="IPR011206">
    <property type="entry name" value="Citrate_lyase_beta/mcl1/mcl2"/>
</dbReference>
<sequence>MARAVRSFLSVPATGSGMAEKGLATGADGVFLDLEDAVAPARKEEARAGVVRALSELDWGGRKRIFRMNAVGTPYFYGDVIEVVEGAGEALEAILVPKVRRAGDLYAVDALLSAVEAGAGLPVGRIELEAQIEDAEGLEEVGRISRASRRLTALHFGPGDFAASVGAPQAAIGVRDEWDEAYPGHRFSYAMQRLVVSARAAGLRVYDGPSADYRDREALERSCRLARALGYDGKWCIHPKQVEVVNRVFTPTEREVERAREIVRAYREASESGSGAIVVGGEMVDAASVQMARRTLLGAGEEGEV</sequence>
<dbReference type="PIRSF" id="PIRSF015582">
    <property type="entry name" value="Cit_lyase_B"/>
    <property type="match status" value="1"/>
</dbReference>
<dbReference type="Proteomes" id="UP001281130">
    <property type="component" value="Unassembled WGS sequence"/>
</dbReference>
<organism evidence="7 9">
    <name type="scientific">Rubrobacter radiotolerans</name>
    <name type="common">Arthrobacter radiotolerans</name>
    <dbReference type="NCBI Taxonomy" id="42256"/>
    <lineage>
        <taxon>Bacteria</taxon>
        <taxon>Bacillati</taxon>
        <taxon>Actinomycetota</taxon>
        <taxon>Rubrobacteria</taxon>
        <taxon>Rubrobacterales</taxon>
        <taxon>Rubrobacteraceae</taxon>
        <taxon>Rubrobacter</taxon>
    </lineage>
</organism>
<accession>A0A023X6B2</accession>
<evidence type="ECO:0000313" key="7">
    <source>
        <dbReference type="EMBL" id="AHY47535.1"/>
    </source>
</evidence>
<evidence type="ECO:0000259" key="6">
    <source>
        <dbReference type="Pfam" id="PF03328"/>
    </source>
</evidence>
<dbReference type="InterPro" id="IPR015813">
    <property type="entry name" value="Pyrv/PenolPyrv_kinase-like_dom"/>
</dbReference>
<dbReference type="EMBL" id="JAWXXX010000001">
    <property type="protein sequence ID" value="MDX5894938.1"/>
    <property type="molecule type" value="Genomic_DNA"/>
</dbReference>
<name>A0A023X6B2_RUBRA</name>
<evidence type="ECO:0000313" key="8">
    <source>
        <dbReference type="EMBL" id="MDX5894938.1"/>
    </source>
</evidence>
<gene>
    <name evidence="7" type="ORF">RradSPS_2252</name>
    <name evidence="8" type="ORF">SIL72_12995</name>
</gene>
<dbReference type="RefSeq" id="WP_038682766.1">
    <property type="nucleotide sequence ID" value="NZ_CP007514.1"/>
</dbReference>
<proteinExistence type="predicted"/>
<dbReference type="eggNOG" id="COG2301">
    <property type="taxonomic scope" value="Bacteria"/>
</dbReference>
<keyword evidence="3 5" id="KW-0460">Magnesium</keyword>
<protein>
    <submittedName>
        <fullName evidence="7">Citrate lyase beta subunit</fullName>
    </submittedName>
    <submittedName>
        <fullName evidence="8">CoA ester lyase</fullName>
    </submittedName>
</protein>
<feature type="domain" description="HpcH/HpaI aldolase/citrate lyase" evidence="6">
    <location>
        <begin position="6"/>
        <end position="239"/>
    </location>
</feature>
<evidence type="ECO:0000256" key="3">
    <source>
        <dbReference type="ARBA" id="ARBA00022842"/>
    </source>
</evidence>
<feature type="binding site" evidence="5">
    <location>
        <position position="160"/>
    </location>
    <ligand>
        <name>Mg(2+)</name>
        <dbReference type="ChEBI" id="CHEBI:18420"/>
    </ligand>
</feature>
<keyword evidence="7" id="KW-0456">Lyase</keyword>
<feature type="binding site" evidence="4">
    <location>
        <position position="67"/>
    </location>
    <ligand>
        <name>substrate</name>
    </ligand>
</feature>
<dbReference type="KEGG" id="rrd:RradSPS_2252"/>
<keyword evidence="2 5" id="KW-0479">Metal-binding</keyword>